<dbReference type="Proteomes" id="UP000831534">
    <property type="component" value="Chromosome"/>
</dbReference>
<dbReference type="PROSITE" id="PS51257">
    <property type="entry name" value="PROKAR_LIPOPROTEIN"/>
    <property type="match status" value="1"/>
</dbReference>
<dbReference type="KEGG" id="ckh:LVJ77_04950"/>
<reference evidence="2" key="1">
    <citation type="journal article" date="2022" name="Res Sq">
        <title>Evolution of multicellular longitudinally dividing oral cavity symbionts (Neisseriaceae).</title>
        <authorList>
            <person name="Nyongesa S."/>
            <person name="Weber P."/>
            <person name="Bernet E."/>
            <person name="Pullido F."/>
            <person name="Nieckarz M."/>
            <person name="Delaby M."/>
            <person name="Nieves C."/>
            <person name="Viehboeck T."/>
            <person name="Krause N."/>
            <person name="Rivera-Millot A."/>
            <person name="Nakamura A."/>
            <person name="Vischer N."/>
            <person name="VanNieuwenhze M."/>
            <person name="Brun Y."/>
            <person name="Cava F."/>
            <person name="Bulgheresi S."/>
            <person name="Veyrier F."/>
        </authorList>
    </citation>
    <scope>NUCLEOTIDE SEQUENCE</scope>
    <source>
        <strain evidence="2">17694</strain>
    </source>
</reference>
<reference evidence="2" key="2">
    <citation type="submission" date="2024-09" db="EMBL/GenBank/DDBJ databases">
        <authorList>
            <person name="Veyrier F.J."/>
        </authorList>
    </citation>
    <scope>NUCLEOTIDE SEQUENCE</scope>
    <source>
        <strain evidence="2">17694</strain>
    </source>
</reference>
<accession>A0A8T9N0G6</accession>
<name>A0A8T9N0G6_9NEIS</name>
<evidence type="ECO:0008006" key="4">
    <source>
        <dbReference type="Google" id="ProtNLM"/>
    </source>
</evidence>
<keyword evidence="3" id="KW-1185">Reference proteome</keyword>
<keyword evidence="1" id="KW-0732">Signal</keyword>
<dbReference type="AlphaFoldDB" id="A0A8T9N0G6"/>
<dbReference type="RefSeq" id="WP_027010335.1">
    <property type="nucleotide sequence ID" value="NZ_CP091521.1"/>
</dbReference>
<protein>
    <recommendedName>
        <fullName evidence="4">Lipoprotein</fullName>
    </recommendedName>
</protein>
<organism evidence="2 3">
    <name type="scientific">Conchiformibius kuhniae</name>
    <dbReference type="NCBI Taxonomy" id="211502"/>
    <lineage>
        <taxon>Bacteria</taxon>
        <taxon>Pseudomonadati</taxon>
        <taxon>Pseudomonadota</taxon>
        <taxon>Betaproteobacteria</taxon>
        <taxon>Neisseriales</taxon>
        <taxon>Neisseriaceae</taxon>
        <taxon>Conchiformibius</taxon>
    </lineage>
</organism>
<gene>
    <name evidence="2" type="ORF">LVJ77_04950</name>
</gene>
<sequence length="109" mass="11740">MLKHINQSAWILALASGLTACVVAHAPSVSSSVIETDEQKGSLIGINAKYCFQDCDTLMLDKVKEVCAAGYTIQSREITQALRSGNMVVRCRPPAKAQPQQGSTLQPIH</sequence>
<evidence type="ECO:0000313" key="3">
    <source>
        <dbReference type="Proteomes" id="UP000831534"/>
    </source>
</evidence>
<evidence type="ECO:0000313" key="2">
    <source>
        <dbReference type="EMBL" id="UOP05493.1"/>
    </source>
</evidence>
<proteinExistence type="predicted"/>
<feature type="signal peptide" evidence="1">
    <location>
        <begin position="1"/>
        <end position="26"/>
    </location>
</feature>
<evidence type="ECO:0000256" key="1">
    <source>
        <dbReference type="SAM" id="SignalP"/>
    </source>
</evidence>
<dbReference type="EMBL" id="CP091521">
    <property type="protein sequence ID" value="UOP05493.1"/>
    <property type="molecule type" value="Genomic_DNA"/>
</dbReference>
<feature type="chain" id="PRO_5035883231" description="Lipoprotein" evidence="1">
    <location>
        <begin position="27"/>
        <end position="109"/>
    </location>
</feature>